<keyword evidence="4" id="KW-0862">Zinc</keyword>
<evidence type="ECO:0000313" key="8">
    <source>
        <dbReference type="Proteomes" id="UP001595925"/>
    </source>
</evidence>
<dbReference type="Gene3D" id="3.40.630.10">
    <property type="entry name" value="Zn peptidases"/>
    <property type="match status" value="1"/>
</dbReference>
<dbReference type="RefSeq" id="WP_114578903.1">
    <property type="nucleotide sequence ID" value="NZ_JAIVEF010000002.1"/>
</dbReference>
<dbReference type="InterPro" id="IPR053138">
    <property type="entry name" value="N-alpha-Ac-DABA_deacetylase"/>
</dbReference>
<feature type="region of interest" description="Disordered" evidence="5">
    <location>
        <begin position="1"/>
        <end position="24"/>
    </location>
</feature>
<evidence type="ECO:0000256" key="3">
    <source>
        <dbReference type="ARBA" id="ARBA00022801"/>
    </source>
</evidence>
<keyword evidence="8" id="KW-1185">Reference proteome</keyword>
<dbReference type="Pfam" id="PF24827">
    <property type="entry name" value="AstE_AspA_cat"/>
    <property type="match status" value="1"/>
</dbReference>
<evidence type="ECO:0000256" key="4">
    <source>
        <dbReference type="ARBA" id="ARBA00022833"/>
    </source>
</evidence>
<keyword evidence="2" id="KW-0479">Metal-binding</keyword>
<name>A0ABD5QJK8_9EURY</name>
<proteinExistence type="predicted"/>
<keyword evidence="3" id="KW-0378">Hydrolase</keyword>
<dbReference type="PANTHER" id="PTHR37326">
    <property type="entry name" value="BLL3975 PROTEIN"/>
    <property type="match status" value="1"/>
</dbReference>
<dbReference type="SUPFAM" id="SSF53187">
    <property type="entry name" value="Zn-dependent exopeptidases"/>
    <property type="match status" value="1"/>
</dbReference>
<feature type="compositionally biased region" description="Low complexity" evidence="5">
    <location>
        <begin position="39"/>
        <end position="48"/>
    </location>
</feature>
<comment type="cofactor">
    <cofactor evidence="1">
        <name>Zn(2+)</name>
        <dbReference type="ChEBI" id="CHEBI:29105"/>
    </cofactor>
</comment>
<dbReference type="AlphaFoldDB" id="A0ABD5QJK8"/>
<feature type="domain" description="Succinylglutamate desuccinylase/Aspartoacylase catalytic" evidence="6">
    <location>
        <begin position="105"/>
        <end position="198"/>
    </location>
</feature>
<evidence type="ECO:0000313" key="7">
    <source>
        <dbReference type="EMBL" id="MFC4989915.1"/>
    </source>
</evidence>
<dbReference type="Proteomes" id="UP001595925">
    <property type="component" value="Unassembled WGS sequence"/>
</dbReference>
<protein>
    <submittedName>
        <fullName evidence="7">Succinylglutamate desuccinylase/aspartoacylase family protein</fullName>
    </submittedName>
</protein>
<dbReference type="InterPro" id="IPR055438">
    <property type="entry name" value="AstE_AspA_cat"/>
</dbReference>
<dbReference type="PROSITE" id="PS51318">
    <property type="entry name" value="TAT"/>
    <property type="match status" value="1"/>
</dbReference>
<gene>
    <name evidence="7" type="ORF">ACFPFO_19535</name>
</gene>
<evidence type="ECO:0000259" key="6">
    <source>
        <dbReference type="Pfam" id="PF24827"/>
    </source>
</evidence>
<dbReference type="GO" id="GO:0046872">
    <property type="term" value="F:metal ion binding"/>
    <property type="evidence" value="ECO:0007669"/>
    <property type="project" value="UniProtKB-KW"/>
</dbReference>
<feature type="region of interest" description="Disordered" evidence="5">
    <location>
        <begin position="39"/>
        <end position="85"/>
    </location>
</feature>
<comment type="caution">
    <text evidence="7">The sequence shown here is derived from an EMBL/GenBank/DDBJ whole genome shotgun (WGS) entry which is preliminary data.</text>
</comment>
<evidence type="ECO:0000256" key="5">
    <source>
        <dbReference type="SAM" id="MobiDB-lite"/>
    </source>
</evidence>
<dbReference type="GO" id="GO:0016787">
    <property type="term" value="F:hydrolase activity"/>
    <property type="evidence" value="ECO:0007669"/>
    <property type="project" value="UniProtKB-KW"/>
</dbReference>
<dbReference type="InterPro" id="IPR006311">
    <property type="entry name" value="TAT_signal"/>
</dbReference>
<dbReference type="PANTHER" id="PTHR37326:SF1">
    <property type="entry name" value="BLL3975 PROTEIN"/>
    <property type="match status" value="1"/>
</dbReference>
<reference evidence="7 8" key="1">
    <citation type="journal article" date="2019" name="Int. J. Syst. Evol. Microbiol.">
        <title>The Global Catalogue of Microorganisms (GCM) 10K type strain sequencing project: providing services to taxonomists for standard genome sequencing and annotation.</title>
        <authorList>
            <consortium name="The Broad Institute Genomics Platform"/>
            <consortium name="The Broad Institute Genome Sequencing Center for Infectious Disease"/>
            <person name="Wu L."/>
            <person name="Ma J."/>
        </authorList>
    </citation>
    <scope>NUCLEOTIDE SEQUENCE [LARGE SCALE GENOMIC DNA]</scope>
    <source>
        <strain evidence="7 8">CGMCC 1.15824</strain>
    </source>
</reference>
<sequence length="305" mass="31709">MTEADDTTDGRTDASNSRRSFLGRTAGVAVGAVAGLSAAGNAAAAGEACPTEEIETIDEDEEEEVERSEDEEEVETGSGHGHDRFTIMGGTPYETPVHVVDAPEAGPTAVVTGGVHGNEYAGMEAAREIAGWELQSGRLVVIPESNAVAAAQGTYVSPAGDLNQDFPTGREPTSAHARAIWGVITDYDADVVIDLHTSRGIYGAGGPSGVGQAIFPTPAGRPVASGVRNTVNAAHFEGTWAPSYAYTVGNTMTGIRPRLIHKVGGDLGVPGFLIEATRHGTDLDQRVEWLGANVAAILERTGFEL</sequence>
<dbReference type="EMBL" id="JBHSJG010000056">
    <property type="protein sequence ID" value="MFC4989915.1"/>
    <property type="molecule type" value="Genomic_DNA"/>
</dbReference>
<organism evidence="7 8">
    <name type="scientific">Saliphagus infecundisoli</name>
    <dbReference type="NCBI Taxonomy" id="1849069"/>
    <lineage>
        <taxon>Archaea</taxon>
        <taxon>Methanobacteriati</taxon>
        <taxon>Methanobacteriota</taxon>
        <taxon>Stenosarchaea group</taxon>
        <taxon>Halobacteria</taxon>
        <taxon>Halobacteriales</taxon>
        <taxon>Natrialbaceae</taxon>
        <taxon>Saliphagus</taxon>
    </lineage>
</organism>
<evidence type="ECO:0000256" key="2">
    <source>
        <dbReference type="ARBA" id="ARBA00022723"/>
    </source>
</evidence>
<feature type="compositionally biased region" description="Acidic residues" evidence="5">
    <location>
        <begin position="50"/>
        <end position="75"/>
    </location>
</feature>
<accession>A0ABD5QJK8</accession>
<evidence type="ECO:0000256" key="1">
    <source>
        <dbReference type="ARBA" id="ARBA00001947"/>
    </source>
</evidence>